<evidence type="ECO:0000313" key="4">
    <source>
        <dbReference type="Proteomes" id="UP000750334"/>
    </source>
</evidence>
<gene>
    <name evidence="3" type="ORF">C6P45_003053</name>
</gene>
<evidence type="ECO:0000256" key="1">
    <source>
        <dbReference type="ARBA" id="ARBA00009856"/>
    </source>
</evidence>
<name>A0A9P6WES6_MAUEX</name>
<dbReference type="GO" id="GO:0005737">
    <property type="term" value="C:cytoplasm"/>
    <property type="evidence" value="ECO:0007669"/>
    <property type="project" value="TreeGrafter"/>
</dbReference>
<dbReference type="GO" id="GO:0005634">
    <property type="term" value="C:nucleus"/>
    <property type="evidence" value="ECO:0007669"/>
    <property type="project" value="TreeGrafter"/>
</dbReference>
<dbReference type="PANTHER" id="PTHR28626:SF3">
    <property type="entry name" value="SRR1-LIKE PROTEIN"/>
    <property type="match status" value="1"/>
</dbReference>
<dbReference type="OrthoDB" id="551431at2759"/>
<dbReference type="Pfam" id="PF07985">
    <property type="entry name" value="SRR1"/>
    <property type="match status" value="1"/>
</dbReference>
<dbReference type="Proteomes" id="UP000750334">
    <property type="component" value="Unassembled WGS sequence"/>
</dbReference>
<feature type="domain" description="SRR1-like" evidence="2">
    <location>
        <begin position="34"/>
        <end position="259"/>
    </location>
</feature>
<dbReference type="PANTHER" id="PTHR28626">
    <property type="entry name" value="SRR1-LIKE PROTEIN"/>
    <property type="match status" value="1"/>
</dbReference>
<protein>
    <recommendedName>
        <fullName evidence="2">SRR1-like domain-containing protein</fullName>
    </recommendedName>
</protein>
<evidence type="ECO:0000259" key="2">
    <source>
        <dbReference type="Pfam" id="PF07985"/>
    </source>
</evidence>
<dbReference type="EMBL" id="PUHR01000003">
    <property type="protein sequence ID" value="KAG0672369.1"/>
    <property type="molecule type" value="Genomic_DNA"/>
</dbReference>
<comment type="caution">
    <text evidence="3">The sequence shown here is derived from an EMBL/GenBank/DDBJ whole genome shotgun (WGS) entry which is preliminary data.</text>
</comment>
<comment type="similarity">
    <text evidence="1">Belongs to the SRR1 family.</text>
</comment>
<sequence length="262" mass="30773">MTKQPKTLKKIRPFEEVLQSYRDVVHESEMFINLQKELTEYKKDIENIRCLAIGSFSDDFPARYQLALLLELIQVLTEEDKTIRVSIYDPIFNETDFKYIKTAYPTWVTTETVDKEIFNPKSTLYFLPHAPLDLTEFILRTEEPKLYLANNIVQHTDRYTKSQLNEKYPLLSKLLNVLEAQKQKEPKKDPVSSASDGFTAFVSKRNRKQKSKYKFVEKRIDYESIPSNFSKCTIKTTFSDGKLLKDKPWVNSFSDLTMHVIE</sequence>
<proteinExistence type="inferred from homology"/>
<dbReference type="AlphaFoldDB" id="A0A9P6WES6"/>
<evidence type="ECO:0000313" key="3">
    <source>
        <dbReference type="EMBL" id="KAG0672369.1"/>
    </source>
</evidence>
<keyword evidence="4" id="KW-1185">Reference proteome</keyword>
<accession>A0A9P6WES6</accession>
<dbReference type="InterPro" id="IPR012942">
    <property type="entry name" value="SRR1-like"/>
</dbReference>
<dbReference type="InterPro" id="IPR040044">
    <property type="entry name" value="SRR1L"/>
</dbReference>
<reference evidence="3 4" key="1">
    <citation type="submission" date="2020-11" db="EMBL/GenBank/DDBJ databases">
        <title>Kefir isolates.</title>
        <authorList>
            <person name="Marcisauskas S."/>
            <person name="Kim Y."/>
            <person name="Blasche S."/>
        </authorList>
    </citation>
    <scope>NUCLEOTIDE SEQUENCE [LARGE SCALE GENOMIC DNA]</scope>
    <source>
        <strain evidence="3 4">OG2</strain>
    </source>
</reference>
<organism evidence="3 4">
    <name type="scientific">Maudiozyma exigua</name>
    <name type="common">Yeast</name>
    <name type="synonym">Kazachstania exigua</name>
    <dbReference type="NCBI Taxonomy" id="34358"/>
    <lineage>
        <taxon>Eukaryota</taxon>
        <taxon>Fungi</taxon>
        <taxon>Dikarya</taxon>
        <taxon>Ascomycota</taxon>
        <taxon>Saccharomycotina</taxon>
        <taxon>Saccharomycetes</taxon>
        <taxon>Saccharomycetales</taxon>
        <taxon>Saccharomycetaceae</taxon>
        <taxon>Maudiozyma</taxon>
    </lineage>
</organism>